<comment type="caution">
    <text evidence="1">The sequence shown here is derived from an EMBL/GenBank/DDBJ whole genome shotgun (WGS) entry which is preliminary data.</text>
</comment>
<reference evidence="1" key="1">
    <citation type="submission" date="2023-02" db="EMBL/GenBank/DDBJ databases">
        <title>Genome of toxic invasive species Heracleum sosnowskyi carries increased number of genes despite the absence of recent whole-genome duplications.</title>
        <authorList>
            <person name="Schelkunov M."/>
            <person name="Shtratnikova V."/>
            <person name="Makarenko M."/>
            <person name="Klepikova A."/>
            <person name="Omelchenko D."/>
            <person name="Novikova G."/>
            <person name="Obukhova E."/>
            <person name="Bogdanov V."/>
            <person name="Penin A."/>
            <person name="Logacheva M."/>
        </authorList>
    </citation>
    <scope>NUCLEOTIDE SEQUENCE</scope>
    <source>
        <strain evidence="1">Hsosn_3</strain>
        <tissue evidence="1">Leaf</tissue>
    </source>
</reference>
<reference evidence="1" key="2">
    <citation type="submission" date="2023-05" db="EMBL/GenBank/DDBJ databases">
        <authorList>
            <person name="Schelkunov M.I."/>
        </authorList>
    </citation>
    <scope>NUCLEOTIDE SEQUENCE</scope>
    <source>
        <strain evidence="1">Hsosn_3</strain>
        <tissue evidence="1">Leaf</tissue>
    </source>
</reference>
<keyword evidence="2" id="KW-1185">Reference proteome</keyword>
<protein>
    <submittedName>
        <fullName evidence="1">Uncharacterized protein</fullName>
    </submittedName>
</protein>
<dbReference type="EMBL" id="JAUIZM010000007">
    <property type="protein sequence ID" value="KAK1374683.1"/>
    <property type="molecule type" value="Genomic_DNA"/>
</dbReference>
<accession>A0AAD8HYE2</accession>
<organism evidence="1 2">
    <name type="scientific">Heracleum sosnowskyi</name>
    <dbReference type="NCBI Taxonomy" id="360622"/>
    <lineage>
        <taxon>Eukaryota</taxon>
        <taxon>Viridiplantae</taxon>
        <taxon>Streptophyta</taxon>
        <taxon>Embryophyta</taxon>
        <taxon>Tracheophyta</taxon>
        <taxon>Spermatophyta</taxon>
        <taxon>Magnoliopsida</taxon>
        <taxon>eudicotyledons</taxon>
        <taxon>Gunneridae</taxon>
        <taxon>Pentapetalae</taxon>
        <taxon>asterids</taxon>
        <taxon>campanulids</taxon>
        <taxon>Apiales</taxon>
        <taxon>Apiaceae</taxon>
        <taxon>Apioideae</taxon>
        <taxon>apioid superclade</taxon>
        <taxon>Tordylieae</taxon>
        <taxon>Tordyliinae</taxon>
        <taxon>Heracleum</taxon>
    </lineage>
</organism>
<gene>
    <name evidence="1" type="ORF">POM88_030876</name>
</gene>
<evidence type="ECO:0000313" key="2">
    <source>
        <dbReference type="Proteomes" id="UP001237642"/>
    </source>
</evidence>
<dbReference type="Proteomes" id="UP001237642">
    <property type="component" value="Unassembled WGS sequence"/>
</dbReference>
<name>A0AAD8HYE2_9APIA</name>
<dbReference type="AlphaFoldDB" id="A0AAD8HYE2"/>
<proteinExistence type="predicted"/>
<sequence>MIVRPFGAWMRAEPRRKNHTLGSKWLRPGGGFPAASSAKKERSVMGKVVTENNGSVDNKGVNEGMMVDILNGDKGINHGVIQGGSSNFNRAPNLQNIINHNNNNLKDKTAEVDVTEIPIVDPKIRRINESSNKNAEETSGQDDDISMEIQDGSKNLILAGAVQQPRLAL</sequence>
<evidence type="ECO:0000313" key="1">
    <source>
        <dbReference type="EMBL" id="KAK1374683.1"/>
    </source>
</evidence>